<sequence length="692" mass="76429">MEKALIQTCSTVTTLRKARQLHALILTTTTSIHPPPFLNNNLLSVYSKCGSLEDAQRVFDKMPRRNLVSYNALIAAYSRIPHCTLSALHLFLNMTTEGLRPNSSTFSSLLQAFSAVEDPSIGGAIHTQVVKSGFLNELHVQTSLLGMYSNSGDLDSAGCVFGDMVQRDAVAWNSMIIGCMKNRRIEQGLRVYCKMMRAGSIPTQFTFSMTLNACSRLGDQSSGKIIHAQIIKSNSPSDVPLQNALVSMYSSCGDPETAYSIFRTMEVPDLVSWNSMITGYSENGDAEKAMDLFIQLQHSSSETPDEYSYAAIVSATSSFPGSSYGKPLHALVVKAGLEGSVYVGSTLINMYFKNDGTECARKLFDSMTEKDVILWTEMISGHSRLGESEIAANYFHLMKVEGHKVDSFALSSVLSSSADLATLKQGEMIHSLAVKTGYEEAMCVCGSLIDMYCKNGNLEAAHLVFSRVVDPDIKCWNSMLGGHGHHGNAKQAFKLFGEMLYQGLTPDRVTFISLLSACSHCGLIEGGKFFWNYMIKNGLTPGPKHYSCMVSLLSRTGLLREAEELIKESPFSESFPELWRVLLSSCVMYRELERGIRSAEQVLRFEPEDSATYILLSNLYAAVGKWNAVAEMRRTIKGLTMEKDPGLSWIEIKNDIHVFSAGDELHPQIDDAQTEIQRLLGNMKGWDVPEIP</sequence>
<evidence type="ECO:0000313" key="2">
    <source>
        <dbReference type="Proteomes" id="UP001234297"/>
    </source>
</evidence>
<proteinExistence type="predicted"/>
<dbReference type="EMBL" id="CM056815">
    <property type="protein sequence ID" value="KAJ8630116.1"/>
    <property type="molecule type" value="Genomic_DNA"/>
</dbReference>
<evidence type="ECO:0000313" key="1">
    <source>
        <dbReference type="EMBL" id="KAJ8630116.1"/>
    </source>
</evidence>
<gene>
    <name evidence="1" type="ORF">MRB53_023439</name>
</gene>
<dbReference type="Proteomes" id="UP001234297">
    <property type="component" value="Chromosome 7"/>
</dbReference>
<comment type="caution">
    <text evidence="1">The sequence shown here is derived from an EMBL/GenBank/DDBJ whole genome shotgun (WGS) entry which is preliminary data.</text>
</comment>
<reference evidence="1 2" key="1">
    <citation type="journal article" date="2022" name="Hortic Res">
        <title>A haplotype resolved chromosomal level avocado genome allows analysis of novel avocado genes.</title>
        <authorList>
            <person name="Nath O."/>
            <person name="Fletcher S.J."/>
            <person name="Hayward A."/>
            <person name="Shaw L.M."/>
            <person name="Masouleh A.K."/>
            <person name="Furtado A."/>
            <person name="Henry R.J."/>
            <person name="Mitter N."/>
        </authorList>
    </citation>
    <scope>NUCLEOTIDE SEQUENCE [LARGE SCALE GENOMIC DNA]</scope>
    <source>
        <strain evidence="2">cv. Hass</strain>
    </source>
</reference>
<accession>A0ACC2L9E3</accession>
<keyword evidence="2" id="KW-1185">Reference proteome</keyword>
<protein>
    <submittedName>
        <fullName evidence="1">Uncharacterized protein</fullName>
    </submittedName>
</protein>
<name>A0ACC2L9E3_PERAE</name>
<organism evidence="1 2">
    <name type="scientific">Persea americana</name>
    <name type="common">Avocado</name>
    <dbReference type="NCBI Taxonomy" id="3435"/>
    <lineage>
        <taxon>Eukaryota</taxon>
        <taxon>Viridiplantae</taxon>
        <taxon>Streptophyta</taxon>
        <taxon>Embryophyta</taxon>
        <taxon>Tracheophyta</taxon>
        <taxon>Spermatophyta</taxon>
        <taxon>Magnoliopsida</taxon>
        <taxon>Magnoliidae</taxon>
        <taxon>Laurales</taxon>
        <taxon>Lauraceae</taxon>
        <taxon>Persea</taxon>
    </lineage>
</organism>